<dbReference type="GO" id="GO:0009117">
    <property type="term" value="P:nucleotide metabolic process"/>
    <property type="evidence" value="ECO:0007669"/>
    <property type="project" value="UniProtKB-KW"/>
</dbReference>
<evidence type="ECO:0000313" key="9">
    <source>
        <dbReference type="EMBL" id="KAJ3205646.1"/>
    </source>
</evidence>
<comment type="similarity">
    <text evidence="2">Belongs to the pyrimidine 5'-nucleotidase family.</text>
</comment>
<comment type="catalytic activity">
    <reaction evidence="1">
        <text>a ribonucleoside 5'-phosphate + H2O = a ribonucleoside + phosphate</text>
        <dbReference type="Rhea" id="RHEA:12484"/>
        <dbReference type="ChEBI" id="CHEBI:15377"/>
        <dbReference type="ChEBI" id="CHEBI:18254"/>
        <dbReference type="ChEBI" id="CHEBI:43474"/>
        <dbReference type="ChEBI" id="CHEBI:58043"/>
        <dbReference type="EC" id="3.1.3.5"/>
    </reaction>
</comment>
<evidence type="ECO:0000313" key="10">
    <source>
        <dbReference type="Proteomes" id="UP001211065"/>
    </source>
</evidence>
<dbReference type="Gene3D" id="3.40.50.1000">
    <property type="entry name" value="HAD superfamily/HAD-like"/>
    <property type="match status" value="1"/>
</dbReference>
<evidence type="ECO:0000256" key="6">
    <source>
        <dbReference type="ARBA" id="ARBA00022801"/>
    </source>
</evidence>
<dbReference type="InterPro" id="IPR036412">
    <property type="entry name" value="HAD-like_sf"/>
</dbReference>
<protein>
    <recommendedName>
        <fullName evidence="3">5'-nucleotidase</fullName>
        <ecNumber evidence="3">3.1.3.5</ecNumber>
    </recommendedName>
</protein>
<evidence type="ECO:0000256" key="5">
    <source>
        <dbReference type="ARBA" id="ARBA00022741"/>
    </source>
</evidence>
<dbReference type="EMBL" id="JADGJW010001188">
    <property type="protein sequence ID" value="KAJ3205646.1"/>
    <property type="molecule type" value="Genomic_DNA"/>
</dbReference>
<keyword evidence="6" id="KW-0378">Hydrolase</keyword>
<dbReference type="InterPro" id="IPR023214">
    <property type="entry name" value="HAD_sf"/>
</dbReference>
<evidence type="ECO:0000256" key="7">
    <source>
        <dbReference type="ARBA" id="ARBA00022842"/>
    </source>
</evidence>
<dbReference type="GO" id="GO:0005737">
    <property type="term" value="C:cytoplasm"/>
    <property type="evidence" value="ECO:0007669"/>
    <property type="project" value="InterPro"/>
</dbReference>
<evidence type="ECO:0000256" key="8">
    <source>
        <dbReference type="ARBA" id="ARBA00023080"/>
    </source>
</evidence>
<organism evidence="9 10">
    <name type="scientific">Clydaea vesicula</name>
    <dbReference type="NCBI Taxonomy" id="447962"/>
    <lineage>
        <taxon>Eukaryota</taxon>
        <taxon>Fungi</taxon>
        <taxon>Fungi incertae sedis</taxon>
        <taxon>Chytridiomycota</taxon>
        <taxon>Chytridiomycota incertae sedis</taxon>
        <taxon>Chytridiomycetes</taxon>
        <taxon>Lobulomycetales</taxon>
        <taxon>Lobulomycetaceae</taxon>
        <taxon>Clydaea</taxon>
    </lineage>
</organism>
<evidence type="ECO:0000256" key="4">
    <source>
        <dbReference type="ARBA" id="ARBA00022723"/>
    </source>
</evidence>
<evidence type="ECO:0000256" key="1">
    <source>
        <dbReference type="ARBA" id="ARBA00000815"/>
    </source>
</evidence>
<dbReference type="GO" id="GO:0008253">
    <property type="term" value="F:5'-nucleotidase activity"/>
    <property type="evidence" value="ECO:0007669"/>
    <property type="project" value="UniProtKB-EC"/>
</dbReference>
<evidence type="ECO:0000256" key="3">
    <source>
        <dbReference type="ARBA" id="ARBA00012643"/>
    </source>
</evidence>
<accession>A0AAD5TUN6</accession>
<gene>
    <name evidence="9" type="primary">NT5C3</name>
    <name evidence="9" type="ORF">HK099_000738</name>
</gene>
<dbReference type="GO" id="GO:0000166">
    <property type="term" value="F:nucleotide binding"/>
    <property type="evidence" value="ECO:0007669"/>
    <property type="project" value="UniProtKB-KW"/>
</dbReference>
<dbReference type="InterPro" id="IPR006434">
    <property type="entry name" value="Pyrimidine_nucleotidase_eu"/>
</dbReference>
<dbReference type="EC" id="3.1.3.5" evidence="3"/>
<reference evidence="9" key="1">
    <citation type="submission" date="2020-05" db="EMBL/GenBank/DDBJ databases">
        <title>Phylogenomic resolution of chytrid fungi.</title>
        <authorList>
            <person name="Stajich J.E."/>
            <person name="Amses K."/>
            <person name="Simmons R."/>
            <person name="Seto K."/>
            <person name="Myers J."/>
            <person name="Bonds A."/>
            <person name="Quandt C.A."/>
            <person name="Barry K."/>
            <person name="Liu P."/>
            <person name="Grigoriev I."/>
            <person name="Longcore J.E."/>
            <person name="James T.Y."/>
        </authorList>
    </citation>
    <scope>NUCLEOTIDE SEQUENCE</scope>
    <source>
        <strain evidence="9">JEL0476</strain>
    </source>
</reference>
<dbReference type="Pfam" id="PF05822">
    <property type="entry name" value="UMPH-1"/>
    <property type="match status" value="1"/>
</dbReference>
<keyword evidence="5" id="KW-0547">Nucleotide-binding</keyword>
<sequence>MEVSTTLPFETKVAAMYEWTSKANEAIKNYGFSKSDLAKMVKEIPVVFRDGAQLFSSILEENDIPLLIFSAGLGDIIKEILIQHNFNIPTMHIVSNMMIFDEKGICVGFNEPLVHVFNKNEANIRNTEYFKEIEAKKNVILLGDSLGDPHMSAGLDHDTVFKIGYLNHDVNENLEKYLDIYDVVILNDSAMDFINGVLSLLVNGDLH</sequence>
<dbReference type="PANTHER" id="PTHR13045">
    <property type="entry name" value="5'-NUCLEOTIDASE"/>
    <property type="match status" value="1"/>
</dbReference>
<proteinExistence type="inferred from homology"/>
<keyword evidence="10" id="KW-1185">Reference proteome</keyword>
<keyword evidence="8" id="KW-0546">Nucleotide metabolism</keyword>
<evidence type="ECO:0000256" key="2">
    <source>
        <dbReference type="ARBA" id="ARBA00008389"/>
    </source>
</evidence>
<name>A0AAD5TUN6_9FUNG</name>
<dbReference type="Proteomes" id="UP001211065">
    <property type="component" value="Unassembled WGS sequence"/>
</dbReference>
<dbReference type="PANTHER" id="PTHR13045:SF0">
    <property type="entry name" value="7-METHYLGUANOSINE PHOSPHATE-SPECIFIC 5'-NUCLEOTIDASE"/>
    <property type="match status" value="1"/>
</dbReference>
<keyword evidence="7" id="KW-0460">Magnesium</keyword>
<comment type="caution">
    <text evidence="9">The sequence shown here is derived from an EMBL/GenBank/DDBJ whole genome shotgun (WGS) entry which is preliminary data.</text>
</comment>
<dbReference type="SUPFAM" id="SSF56784">
    <property type="entry name" value="HAD-like"/>
    <property type="match status" value="1"/>
</dbReference>
<keyword evidence="4" id="KW-0479">Metal-binding</keyword>
<dbReference type="GO" id="GO:0000287">
    <property type="term" value="F:magnesium ion binding"/>
    <property type="evidence" value="ECO:0007669"/>
    <property type="project" value="InterPro"/>
</dbReference>
<dbReference type="AlphaFoldDB" id="A0AAD5TUN6"/>